<evidence type="ECO:0000259" key="2">
    <source>
        <dbReference type="Pfam" id="PF00586"/>
    </source>
</evidence>
<dbReference type="Gene3D" id="3.90.650.10">
    <property type="entry name" value="PurM-like C-terminal domain"/>
    <property type="match status" value="1"/>
</dbReference>
<gene>
    <name evidence="4" type="ORF">SAMN02745134_03340</name>
</gene>
<dbReference type="InterPro" id="IPR036676">
    <property type="entry name" value="PurM-like_C_sf"/>
</dbReference>
<dbReference type="Proteomes" id="UP000192468">
    <property type="component" value="Unassembled WGS sequence"/>
</dbReference>
<dbReference type="GO" id="GO:0051604">
    <property type="term" value="P:protein maturation"/>
    <property type="evidence" value="ECO:0007669"/>
    <property type="project" value="TreeGrafter"/>
</dbReference>
<keyword evidence="5" id="KW-1185">Reference proteome</keyword>
<organism evidence="4 5">
    <name type="scientific">Clostridium acidisoli DSM 12555</name>
    <dbReference type="NCBI Taxonomy" id="1121291"/>
    <lineage>
        <taxon>Bacteria</taxon>
        <taxon>Bacillati</taxon>
        <taxon>Bacillota</taxon>
        <taxon>Clostridia</taxon>
        <taxon>Eubacteriales</taxon>
        <taxon>Clostridiaceae</taxon>
        <taxon>Clostridium</taxon>
    </lineage>
</organism>
<dbReference type="InterPro" id="IPR036921">
    <property type="entry name" value="PurM-like_N_sf"/>
</dbReference>
<evidence type="ECO:0000259" key="3">
    <source>
        <dbReference type="Pfam" id="PF02769"/>
    </source>
</evidence>
<accession>A0A1W1XVL7</accession>
<dbReference type="CDD" id="cd06061">
    <property type="entry name" value="PurM-like1"/>
    <property type="match status" value="1"/>
</dbReference>
<protein>
    <submittedName>
        <fullName evidence="4">Hydrogenase maturation factor</fullName>
    </submittedName>
</protein>
<evidence type="ECO:0000313" key="5">
    <source>
        <dbReference type="Proteomes" id="UP000192468"/>
    </source>
</evidence>
<comment type="similarity">
    <text evidence="1">Belongs to the HypE family.</text>
</comment>
<reference evidence="4 5" key="1">
    <citation type="submission" date="2017-04" db="EMBL/GenBank/DDBJ databases">
        <authorList>
            <person name="Afonso C.L."/>
            <person name="Miller P.J."/>
            <person name="Scott M.A."/>
            <person name="Spackman E."/>
            <person name="Goraichik I."/>
            <person name="Dimitrov K.M."/>
            <person name="Suarez D.L."/>
            <person name="Swayne D.E."/>
        </authorList>
    </citation>
    <scope>NUCLEOTIDE SEQUENCE [LARGE SCALE GENOMIC DNA]</scope>
    <source>
        <strain evidence="4 5">DSM 12555</strain>
    </source>
</reference>
<dbReference type="STRING" id="1121291.SAMN02745134_03340"/>
<proteinExistence type="inferred from homology"/>
<name>A0A1W1XVL7_9CLOT</name>
<dbReference type="OrthoDB" id="153904at2"/>
<dbReference type="InterPro" id="IPR010918">
    <property type="entry name" value="PurM-like_C_dom"/>
</dbReference>
<dbReference type="InterPro" id="IPR016188">
    <property type="entry name" value="PurM-like_N"/>
</dbReference>
<sequence>MKVGKLDSYELKTIIDNNRGIKRDDVRIRGSIGEDCSVIEFGDMECVVSTDPITGSKNGSGRLAVHINCNDIASSGVEPLGILVTILAPEDSTIDDIRGIMEEISEECRKLNLEILGGHTEVTSAVNKMVISCTAIGKTLKGTAVKTANAKPNDDIIVTKKLAMEGSFIAASDKSEYLKDILSEEEINEAKSYIKHISVVKEGKICGSFGVNSMHDITEGGVLGALWEVSSSSGCGFKVYENLMPLSEVTKKICKKFDIDPLRFISSGSMLITCKNGGELVKELMEKGVEAKIIGKITQDKPIMVIDGVEEVVTPPDSDELFKIV</sequence>
<feature type="domain" description="PurM-like C-terminal" evidence="3">
    <location>
        <begin position="151"/>
        <end position="301"/>
    </location>
</feature>
<dbReference type="InterPro" id="IPR011854">
    <property type="entry name" value="HypE"/>
</dbReference>
<dbReference type="EMBL" id="FWXH01000020">
    <property type="protein sequence ID" value="SMC27895.1"/>
    <property type="molecule type" value="Genomic_DNA"/>
</dbReference>
<dbReference type="PANTHER" id="PTHR30303">
    <property type="entry name" value="HYDROGENASE ISOENZYMES FORMATION PROTEIN HYPE"/>
    <property type="match status" value="1"/>
</dbReference>
<feature type="domain" description="PurM-like N-terminal" evidence="2">
    <location>
        <begin position="33"/>
        <end position="138"/>
    </location>
</feature>
<evidence type="ECO:0000256" key="1">
    <source>
        <dbReference type="ARBA" id="ARBA00006243"/>
    </source>
</evidence>
<dbReference type="AlphaFoldDB" id="A0A1W1XVL7"/>
<dbReference type="Pfam" id="PF02769">
    <property type="entry name" value="AIRS_C"/>
    <property type="match status" value="1"/>
</dbReference>
<evidence type="ECO:0000313" key="4">
    <source>
        <dbReference type="EMBL" id="SMC27895.1"/>
    </source>
</evidence>
<dbReference type="SUPFAM" id="SSF56042">
    <property type="entry name" value="PurM C-terminal domain-like"/>
    <property type="match status" value="1"/>
</dbReference>
<dbReference type="Pfam" id="PF00586">
    <property type="entry name" value="AIRS"/>
    <property type="match status" value="1"/>
</dbReference>
<dbReference type="PIRSF" id="PIRSF005644">
    <property type="entry name" value="Hdrgns_mtr_HypE"/>
    <property type="match status" value="1"/>
</dbReference>
<dbReference type="RefSeq" id="WP_084117360.1">
    <property type="nucleotide sequence ID" value="NZ_FWXH01000020.1"/>
</dbReference>
<dbReference type="PANTHER" id="PTHR30303:SF4">
    <property type="entry name" value="HYDROGENASE EXPRESSION_FORMATION PROTEIN HYPE"/>
    <property type="match status" value="1"/>
</dbReference>
<dbReference type="SUPFAM" id="SSF55326">
    <property type="entry name" value="PurM N-terminal domain-like"/>
    <property type="match status" value="1"/>
</dbReference>
<dbReference type="Gene3D" id="3.30.1330.10">
    <property type="entry name" value="PurM-like, N-terminal domain"/>
    <property type="match status" value="1"/>
</dbReference>